<sequence>MLVVTTENVPGHQVVQVKGQVFGLVVRSRGIGGNVMAGLRSLVGGEIHEYTQMLEEARRHALDRLVSNAKAMGANAVVMMRFDSAEIGQTMSEIVAYGTAVVVDPPT</sequence>
<organism evidence="3 4">
    <name type="scientific">Dyella acidiphila</name>
    <dbReference type="NCBI Taxonomy" id="2775866"/>
    <lineage>
        <taxon>Bacteria</taxon>
        <taxon>Pseudomonadati</taxon>
        <taxon>Pseudomonadota</taxon>
        <taxon>Gammaproteobacteria</taxon>
        <taxon>Lysobacterales</taxon>
        <taxon>Rhodanobacteraceae</taxon>
        <taxon>Dyella</taxon>
    </lineage>
</organism>
<gene>
    <name evidence="3" type="ORF">IGX34_19020</name>
</gene>
<dbReference type="HAMAP" id="MF_00338">
    <property type="entry name" value="UPF0145"/>
    <property type="match status" value="1"/>
</dbReference>
<comment type="caution">
    <text evidence="3">The sequence shown here is derived from an EMBL/GenBank/DDBJ whole genome shotgun (WGS) entry which is preliminary data.</text>
</comment>
<evidence type="ECO:0000313" key="4">
    <source>
        <dbReference type="Proteomes" id="UP000651010"/>
    </source>
</evidence>
<dbReference type="Pfam" id="PF01906">
    <property type="entry name" value="YbjQ_1"/>
    <property type="match status" value="1"/>
</dbReference>
<proteinExistence type="inferred from homology"/>
<dbReference type="PANTHER" id="PTHR34068">
    <property type="entry name" value="UPF0145 PROTEIN YBJQ"/>
    <property type="match status" value="1"/>
</dbReference>
<dbReference type="InterPro" id="IPR035439">
    <property type="entry name" value="UPF0145_dom_sf"/>
</dbReference>
<dbReference type="EMBL" id="JACZZA010000014">
    <property type="protein sequence ID" value="MBE1162484.1"/>
    <property type="molecule type" value="Genomic_DNA"/>
</dbReference>
<reference evidence="3 4" key="1">
    <citation type="submission" date="2020-09" db="EMBL/GenBank/DDBJ databases">
        <title>Dyella sp. 7MK23 isolated from forest soil.</title>
        <authorList>
            <person name="Fu J."/>
        </authorList>
    </citation>
    <scope>NUCLEOTIDE SEQUENCE [LARGE SCALE GENOMIC DNA]</scope>
    <source>
        <strain evidence="3 4">7MK23</strain>
    </source>
</reference>
<dbReference type="Proteomes" id="UP000651010">
    <property type="component" value="Unassembled WGS sequence"/>
</dbReference>
<dbReference type="InterPro" id="IPR002765">
    <property type="entry name" value="UPF0145_YbjQ-like"/>
</dbReference>
<comment type="similarity">
    <text evidence="1 2">Belongs to the UPF0145 family.</text>
</comment>
<evidence type="ECO:0000313" key="3">
    <source>
        <dbReference type="EMBL" id="MBE1162484.1"/>
    </source>
</evidence>
<protein>
    <recommendedName>
        <fullName evidence="2">UPF0145 protein IGX34_19020</fullName>
    </recommendedName>
</protein>
<dbReference type="RefSeq" id="WP_192557331.1">
    <property type="nucleotide sequence ID" value="NZ_JACZZA010000014.1"/>
</dbReference>
<evidence type="ECO:0000256" key="1">
    <source>
        <dbReference type="ARBA" id="ARBA00010751"/>
    </source>
</evidence>
<dbReference type="SUPFAM" id="SSF117782">
    <property type="entry name" value="YbjQ-like"/>
    <property type="match status" value="1"/>
</dbReference>
<keyword evidence="4" id="KW-1185">Reference proteome</keyword>
<evidence type="ECO:0000256" key="2">
    <source>
        <dbReference type="HAMAP-Rule" id="MF_00338"/>
    </source>
</evidence>
<name>A0ABR9GEK3_9GAMM</name>
<dbReference type="Gene3D" id="3.30.110.70">
    <property type="entry name" value="Hypothetical protein apc22750. Chain B"/>
    <property type="match status" value="1"/>
</dbReference>
<dbReference type="PANTHER" id="PTHR34068:SF2">
    <property type="entry name" value="UPF0145 PROTEIN SCO3412"/>
    <property type="match status" value="1"/>
</dbReference>
<accession>A0ABR9GEK3</accession>